<sequence length="204" mass="22785">MTKELAPIGPHKEACPRTIGSHSHGNAEEIRSPHGEIKGSNDRLGRSLNGLGTTFGKECISKLYTSQPAWKPNQDKDEQKVAPVNGETCDFHRVTGKVNALEEHLKGKVGQLKSAFEDRMSLMEEKIYLINSAYTGQDSKVYVVSQSQVNKNSMTSPIENLVPLSSTLPIIFTNDMESLKGEEDEEKIEEPDMVQPLRQQYREI</sequence>
<accession>A0ABD0UC55</accession>
<protein>
    <submittedName>
        <fullName evidence="2">Uncharacterized protein</fullName>
    </submittedName>
</protein>
<gene>
    <name evidence="2" type="ORF">M5K25_021000</name>
</gene>
<evidence type="ECO:0000256" key="1">
    <source>
        <dbReference type="SAM" id="MobiDB-lite"/>
    </source>
</evidence>
<organism evidence="2 3">
    <name type="scientific">Dendrobium thyrsiflorum</name>
    <name type="common">Pinecone-like raceme dendrobium</name>
    <name type="synonym">Orchid</name>
    <dbReference type="NCBI Taxonomy" id="117978"/>
    <lineage>
        <taxon>Eukaryota</taxon>
        <taxon>Viridiplantae</taxon>
        <taxon>Streptophyta</taxon>
        <taxon>Embryophyta</taxon>
        <taxon>Tracheophyta</taxon>
        <taxon>Spermatophyta</taxon>
        <taxon>Magnoliopsida</taxon>
        <taxon>Liliopsida</taxon>
        <taxon>Asparagales</taxon>
        <taxon>Orchidaceae</taxon>
        <taxon>Epidendroideae</taxon>
        <taxon>Malaxideae</taxon>
        <taxon>Dendrobiinae</taxon>
        <taxon>Dendrobium</taxon>
    </lineage>
</organism>
<evidence type="ECO:0000313" key="2">
    <source>
        <dbReference type="EMBL" id="KAL0910070.1"/>
    </source>
</evidence>
<dbReference type="AlphaFoldDB" id="A0ABD0UC55"/>
<evidence type="ECO:0000313" key="3">
    <source>
        <dbReference type="Proteomes" id="UP001552299"/>
    </source>
</evidence>
<feature type="compositionally biased region" description="Basic and acidic residues" evidence="1">
    <location>
        <begin position="25"/>
        <end position="45"/>
    </location>
</feature>
<dbReference type="EMBL" id="JANQDX010000016">
    <property type="protein sequence ID" value="KAL0910070.1"/>
    <property type="molecule type" value="Genomic_DNA"/>
</dbReference>
<reference evidence="2 3" key="1">
    <citation type="journal article" date="2024" name="Plant Biotechnol. J.">
        <title>Dendrobium thyrsiflorum genome and its molecular insights into genes involved in important horticultural traits.</title>
        <authorList>
            <person name="Chen B."/>
            <person name="Wang J.Y."/>
            <person name="Zheng P.J."/>
            <person name="Li K.L."/>
            <person name="Liang Y.M."/>
            <person name="Chen X.F."/>
            <person name="Zhang C."/>
            <person name="Zhao X."/>
            <person name="He X."/>
            <person name="Zhang G.Q."/>
            <person name="Liu Z.J."/>
            <person name="Xu Q."/>
        </authorList>
    </citation>
    <scope>NUCLEOTIDE SEQUENCE [LARGE SCALE GENOMIC DNA]</scope>
    <source>
        <strain evidence="2">GZMU011</strain>
    </source>
</reference>
<proteinExistence type="predicted"/>
<comment type="caution">
    <text evidence="2">The sequence shown here is derived from an EMBL/GenBank/DDBJ whole genome shotgun (WGS) entry which is preliminary data.</text>
</comment>
<feature type="region of interest" description="Disordered" evidence="1">
    <location>
        <begin position="1"/>
        <end position="45"/>
    </location>
</feature>
<dbReference type="Proteomes" id="UP001552299">
    <property type="component" value="Unassembled WGS sequence"/>
</dbReference>
<name>A0ABD0UC55_DENTH</name>
<keyword evidence="3" id="KW-1185">Reference proteome</keyword>